<dbReference type="InterPro" id="IPR036388">
    <property type="entry name" value="WH-like_DNA-bd_sf"/>
</dbReference>
<comment type="similarity">
    <text evidence="1">Belongs to the AfsR/DnrI/RedD regulatory family.</text>
</comment>
<feature type="domain" description="OmpR/PhoB-type" evidence="3">
    <location>
        <begin position="18"/>
        <end position="95"/>
    </location>
</feature>
<evidence type="ECO:0000259" key="4">
    <source>
        <dbReference type="SMART" id="SM01043"/>
    </source>
</evidence>
<dbReference type="SMART" id="SM01043">
    <property type="entry name" value="BTAD"/>
    <property type="match status" value="1"/>
</dbReference>
<dbReference type="InterPro" id="IPR051677">
    <property type="entry name" value="AfsR-DnrI-RedD_regulator"/>
</dbReference>
<evidence type="ECO:0000313" key="6">
    <source>
        <dbReference type="Proteomes" id="UP000612282"/>
    </source>
</evidence>
<dbReference type="Pfam" id="PF03704">
    <property type="entry name" value="BTAD"/>
    <property type="match status" value="1"/>
</dbReference>
<reference evidence="5 6" key="1">
    <citation type="submission" date="2021-01" db="EMBL/GenBank/DDBJ databases">
        <title>Whole genome shotgun sequence of Actinoplanes couchii NBRC 106145.</title>
        <authorList>
            <person name="Komaki H."/>
            <person name="Tamura T."/>
        </authorList>
    </citation>
    <scope>NUCLEOTIDE SEQUENCE [LARGE SCALE GENOMIC DNA]</scope>
    <source>
        <strain evidence="5 6">NBRC 106145</strain>
    </source>
</reference>
<dbReference type="InterPro" id="IPR001867">
    <property type="entry name" value="OmpR/PhoB-type_DNA-bd"/>
</dbReference>
<dbReference type="Proteomes" id="UP000612282">
    <property type="component" value="Unassembled WGS sequence"/>
</dbReference>
<dbReference type="RefSeq" id="WP_203805478.1">
    <property type="nucleotide sequence ID" value="NZ_BAAAQE010000112.1"/>
</dbReference>
<evidence type="ECO:0000256" key="2">
    <source>
        <dbReference type="ARBA" id="ARBA00023125"/>
    </source>
</evidence>
<evidence type="ECO:0000256" key="1">
    <source>
        <dbReference type="ARBA" id="ARBA00005820"/>
    </source>
</evidence>
<organism evidence="5 6">
    <name type="scientific">Actinoplanes couchii</name>
    <dbReference type="NCBI Taxonomy" id="403638"/>
    <lineage>
        <taxon>Bacteria</taxon>
        <taxon>Bacillati</taxon>
        <taxon>Actinomycetota</taxon>
        <taxon>Actinomycetes</taxon>
        <taxon>Micromonosporales</taxon>
        <taxon>Micromonosporaceae</taxon>
        <taxon>Actinoplanes</taxon>
    </lineage>
</organism>
<dbReference type="InterPro" id="IPR011990">
    <property type="entry name" value="TPR-like_helical_dom_sf"/>
</dbReference>
<evidence type="ECO:0008006" key="7">
    <source>
        <dbReference type="Google" id="ProtNLM"/>
    </source>
</evidence>
<dbReference type="PANTHER" id="PTHR35807">
    <property type="entry name" value="TRANSCRIPTIONAL REGULATOR REDD-RELATED"/>
    <property type="match status" value="1"/>
</dbReference>
<keyword evidence="2" id="KW-0238">DNA-binding</keyword>
<evidence type="ECO:0000259" key="3">
    <source>
        <dbReference type="SMART" id="SM00862"/>
    </source>
</evidence>
<dbReference type="Gene3D" id="1.10.10.10">
    <property type="entry name" value="Winged helix-like DNA-binding domain superfamily/Winged helix DNA-binding domain"/>
    <property type="match status" value="1"/>
</dbReference>
<dbReference type="PANTHER" id="PTHR35807:SF2">
    <property type="entry name" value="TRANSCRIPTIONAL ACTIVATOR DOMAIN"/>
    <property type="match status" value="1"/>
</dbReference>
<evidence type="ECO:0000313" key="5">
    <source>
        <dbReference type="EMBL" id="GID59402.1"/>
    </source>
</evidence>
<dbReference type="Gene3D" id="1.25.40.10">
    <property type="entry name" value="Tetratricopeptide repeat domain"/>
    <property type="match status" value="1"/>
</dbReference>
<feature type="domain" description="Bacterial transcriptional activator" evidence="4">
    <location>
        <begin position="103"/>
        <end position="248"/>
    </location>
</feature>
<accession>A0ABQ3XLL6</accession>
<comment type="caution">
    <text evidence="5">The sequence shown here is derived from an EMBL/GenBank/DDBJ whole genome shotgun (WGS) entry which is preliminary data.</text>
</comment>
<proteinExistence type="inferred from homology"/>
<protein>
    <recommendedName>
        <fullName evidence="7">Transcriptional regulator, SARP family</fullName>
    </recommendedName>
</protein>
<dbReference type="InterPro" id="IPR005158">
    <property type="entry name" value="BTAD"/>
</dbReference>
<dbReference type="InterPro" id="IPR016032">
    <property type="entry name" value="Sig_transdc_resp-reg_C-effctor"/>
</dbReference>
<dbReference type="SMART" id="SM00862">
    <property type="entry name" value="Trans_reg_C"/>
    <property type="match status" value="1"/>
</dbReference>
<keyword evidence="6" id="KW-1185">Reference proteome</keyword>
<dbReference type="EMBL" id="BOMG01000097">
    <property type="protein sequence ID" value="GID59402.1"/>
    <property type="molecule type" value="Genomic_DNA"/>
</dbReference>
<gene>
    <name evidence="5" type="ORF">Aco03nite_078060</name>
</gene>
<sequence length="259" mass="28906">MPVLTAHFLGTFQLTVDGATVDTTSRRRTRHVLAYLLAHRRAPVPRDVLTDVFWPGADPAAARNSLHVALSSARSVLRAVAPQAGIERRFDTYRIADTVPVWTDAEQFARDRAAAIRAERHGDHDAALAHREAACQLYLGDFLADEPYLDWAAPVRESLRLEMIETQGRLVEAYLGRGLYAAAAFLARQILAIDPCNEAVNRRLMACYAATGQRHLALSQYHRLADLLWSTYRVRPSAGTTALFDRLRQPRCEYASLVA</sequence>
<name>A0ABQ3XLL6_9ACTN</name>
<dbReference type="SUPFAM" id="SSF48452">
    <property type="entry name" value="TPR-like"/>
    <property type="match status" value="1"/>
</dbReference>
<dbReference type="SUPFAM" id="SSF46894">
    <property type="entry name" value="C-terminal effector domain of the bipartite response regulators"/>
    <property type="match status" value="1"/>
</dbReference>